<evidence type="ECO:0000313" key="5">
    <source>
        <dbReference type="EMBL" id="CAB4625468.1"/>
    </source>
</evidence>
<evidence type="ECO:0000313" key="6">
    <source>
        <dbReference type="EMBL" id="CAB4692943.1"/>
    </source>
</evidence>
<dbReference type="AlphaFoldDB" id="A0A6J7MV86"/>
<dbReference type="EMBL" id="CAEZVC010000069">
    <property type="protein sequence ID" value="CAB4625468.1"/>
    <property type="molecule type" value="Genomic_DNA"/>
</dbReference>
<name>A0A6J7MV86_9ZZZZ</name>
<protein>
    <submittedName>
        <fullName evidence="8">Unannotated protein</fullName>
    </submittedName>
</protein>
<sequence>MSPNDPITRDHIEERFRSIQTEIEGVESETRSYATIAMAAVAVTVVVLVFALGSRRGRKRRTFVEIRRV</sequence>
<evidence type="ECO:0000313" key="8">
    <source>
        <dbReference type="EMBL" id="CAB4981634.1"/>
    </source>
</evidence>
<keyword evidence="1" id="KW-0472">Membrane</keyword>
<dbReference type="EMBL" id="CAEZTY010000016">
    <property type="protein sequence ID" value="CAB4581353.1"/>
    <property type="molecule type" value="Genomic_DNA"/>
</dbReference>
<accession>A0A6J7MV86</accession>
<evidence type="ECO:0000313" key="2">
    <source>
        <dbReference type="EMBL" id="CAB4346098.1"/>
    </source>
</evidence>
<dbReference type="EMBL" id="CAFBOK010000072">
    <property type="protein sequence ID" value="CAB4981634.1"/>
    <property type="molecule type" value="Genomic_DNA"/>
</dbReference>
<evidence type="ECO:0000313" key="3">
    <source>
        <dbReference type="EMBL" id="CAB4372564.1"/>
    </source>
</evidence>
<evidence type="ECO:0000313" key="4">
    <source>
        <dbReference type="EMBL" id="CAB4581353.1"/>
    </source>
</evidence>
<feature type="transmembrane region" description="Helical" evidence="1">
    <location>
        <begin position="33"/>
        <end position="53"/>
    </location>
</feature>
<organism evidence="8">
    <name type="scientific">freshwater metagenome</name>
    <dbReference type="NCBI Taxonomy" id="449393"/>
    <lineage>
        <taxon>unclassified sequences</taxon>
        <taxon>metagenomes</taxon>
        <taxon>ecological metagenomes</taxon>
    </lineage>
</organism>
<proteinExistence type="predicted"/>
<evidence type="ECO:0000313" key="7">
    <source>
        <dbReference type="EMBL" id="CAB4946144.1"/>
    </source>
</evidence>
<reference evidence="8" key="1">
    <citation type="submission" date="2020-05" db="EMBL/GenBank/DDBJ databases">
        <authorList>
            <person name="Chiriac C."/>
            <person name="Salcher M."/>
            <person name="Ghai R."/>
            <person name="Kavagutti S V."/>
        </authorList>
    </citation>
    <scope>NUCLEOTIDE SEQUENCE</scope>
</reference>
<dbReference type="EMBL" id="CAESAL010000090">
    <property type="protein sequence ID" value="CAB4346098.1"/>
    <property type="molecule type" value="Genomic_DNA"/>
</dbReference>
<dbReference type="EMBL" id="CAEZXY010000002">
    <property type="protein sequence ID" value="CAB4692943.1"/>
    <property type="molecule type" value="Genomic_DNA"/>
</dbReference>
<keyword evidence="1" id="KW-1133">Transmembrane helix</keyword>
<evidence type="ECO:0000256" key="1">
    <source>
        <dbReference type="SAM" id="Phobius"/>
    </source>
</evidence>
<dbReference type="EMBL" id="CAFBNJ010000018">
    <property type="protein sequence ID" value="CAB4946144.1"/>
    <property type="molecule type" value="Genomic_DNA"/>
</dbReference>
<keyword evidence="1" id="KW-0812">Transmembrane</keyword>
<dbReference type="EMBL" id="CAEUNJ010000083">
    <property type="protein sequence ID" value="CAB4372564.1"/>
    <property type="molecule type" value="Genomic_DNA"/>
</dbReference>
<gene>
    <name evidence="4" type="ORF">UFOPK1762_00649</name>
    <name evidence="5" type="ORF">UFOPK1906_01142</name>
    <name evidence="6" type="ORF">UFOPK2624_00085</name>
    <name evidence="2" type="ORF">UFOPK3331_01725</name>
    <name evidence="7" type="ORF">UFOPK3785_00525</name>
    <name evidence="8" type="ORF">UFOPK3927_00748</name>
    <name evidence="3" type="ORF">UFOPK4201_01608</name>
</gene>